<feature type="compositionally biased region" description="Low complexity" evidence="1">
    <location>
        <begin position="449"/>
        <end position="464"/>
    </location>
</feature>
<keyword evidence="3" id="KW-1185">Reference proteome</keyword>
<dbReference type="AlphaFoldDB" id="A0AAD7AHT3"/>
<feature type="region of interest" description="Disordered" evidence="1">
    <location>
        <begin position="449"/>
        <end position="479"/>
    </location>
</feature>
<dbReference type="EMBL" id="JARIHO010000006">
    <property type="protein sequence ID" value="KAJ7359316.1"/>
    <property type="molecule type" value="Genomic_DNA"/>
</dbReference>
<protein>
    <submittedName>
        <fullName evidence="2">Uncharacterized protein</fullName>
    </submittedName>
</protein>
<feature type="compositionally biased region" description="Basic and acidic residues" evidence="1">
    <location>
        <begin position="469"/>
        <end position="479"/>
    </location>
</feature>
<sequence length="569" mass="64428">MSWTTGRIYKDTAVERGPHTSARTWRYMWKRCLIASSGRRACEPSEWKASVPLPTSTHFREPHPSAYAQKNRLPGFQPSPSARSKSFQLSLRQHLTLLNKIFAMPAEPNPPRMSICGLPLPLPSAFDYAAHHKCPADTPAPDDMELLEKNRRNVRTETHNANSISVTHDYKEAVTNTESTNTLNVGLKLKAYYAYTEEEKQLLVGSKEVVEATGPLPVFMTSWVAAQCLVVTTEVMERRRCDTDRTKAPHSIRGTLQMGTLHTVAPTSEVTITILDIWWHSLFYKIYFPLYWWVNKVIQQYHDHLHLIPKCNITLENGTKVQVINFLRAEEMLGDEDSTFNLLTPGLWRQALCNLLVAYDICCTPMAEGDSEYQANYNMEYKAHTHFFARLKCIEDLKMFPVWYLVENKLRNKIYNSSSFALTTWENRWMIALAAWKQANTPTHFTPSCSASPFNSSSSGPPNRNSKRTSPDDRNPAAVKRCECSSTPTSGEGQSFQKLPACITCCRLHSVFDHSPAVIMFIDSQPIFSVIKCNSEHGDEWLHVCSLCGGDHGALTWSSTCFVPVPAYC</sequence>
<proteinExistence type="predicted"/>
<name>A0AAD7AHT3_9AGAR</name>
<accession>A0AAD7AHT3</accession>
<gene>
    <name evidence="2" type="ORF">DFH08DRAFT_1037833</name>
</gene>
<comment type="caution">
    <text evidence="2">The sequence shown here is derived from an EMBL/GenBank/DDBJ whole genome shotgun (WGS) entry which is preliminary data.</text>
</comment>
<evidence type="ECO:0000256" key="1">
    <source>
        <dbReference type="SAM" id="MobiDB-lite"/>
    </source>
</evidence>
<dbReference type="Proteomes" id="UP001218218">
    <property type="component" value="Unassembled WGS sequence"/>
</dbReference>
<organism evidence="2 3">
    <name type="scientific">Mycena albidolilacea</name>
    <dbReference type="NCBI Taxonomy" id="1033008"/>
    <lineage>
        <taxon>Eukaryota</taxon>
        <taxon>Fungi</taxon>
        <taxon>Dikarya</taxon>
        <taxon>Basidiomycota</taxon>
        <taxon>Agaricomycotina</taxon>
        <taxon>Agaricomycetes</taxon>
        <taxon>Agaricomycetidae</taxon>
        <taxon>Agaricales</taxon>
        <taxon>Marasmiineae</taxon>
        <taxon>Mycenaceae</taxon>
        <taxon>Mycena</taxon>
    </lineage>
</organism>
<evidence type="ECO:0000313" key="3">
    <source>
        <dbReference type="Proteomes" id="UP001218218"/>
    </source>
</evidence>
<evidence type="ECO:0000313" key="2">
    <source>
        <dbReference type="EMBL" id="KAJ7359316.1"/>
    </source>
</evidence>
<reference evidence="2" key="1">
    <citation type="submission" date="2023-03" db="EMBL/GenBank/DDBJ databases">
        <title>Massive genome expansion in bonnet fungi (Mycena s.s.) driven by repeated elements and novel gene families across ecological guilds.</title>
        <authorList>
            <consortium name="Lawrence Berkeley National Laboratory"/>
            <person name="Harder C.B."/>
            <person name="Miyauchi S."/>
            <person name="Viragh M."/>
            <person name="Kuo A."/>
            <person name="Thoen E."/>
            <person name="Andreopoulos B."/>
            <person name="Lu D."/>
            <person name="Skrede I."/>
            <person name="Drula E."/>
            <person name="Henrissat B."/>
            <person name="Morin E."/>
            <person name="Kohler A."/>
            <person name="Barry K."/>
            <person name="LaButti K."/>
            <person name="Morin E."/>
            <person name="Salamov A."/>
            <person name="Lipzen A."/>
            <person name="Mereny Z."/>
            <person name="Hegedus B."/>
            <person name="Baldrian P."/>
            <person name="Stursova M."/>
            <person name="Weitz H."/>
            <person name="Taylor A."/>
            <person name="Grigoriev I.V."/>
            <person name="Nagy L.G."/>
            <person name="Martin F."/>
            <person name="Kauserud H."/>
        </authorList>
    </citation>
    <scope>NUCLEOTIDE SEQUENCE</scope>
    <source>
        <strain evidence="2">CBHHK002</strain>
    </source>
</reference>